<dbReference type="Proteomes" id="UP001564760">
    <property type="component" value="Unassembled WGS sequence"/>
</dbReference>
<protein>
    <submittedName>
        <fullName evidence="1">Uncharacterized protein</fullName>
    </submittedName>
</protein>
<reference evidence="1 2" key="1">
    <citation type="submission" date="2024-08" db="EMBL/GenBank/DDBJ databases">
        <title>Mycobacterium servetensis sp. nov., a novel rapid-growing mycobacterial species recovered from a human patient in Zaragoza, Spain.</title>
        <authorList>
            <person name="Tristancho-Baro A.I."/>
            <person name="Buenestado-Serrano S."/>
            <person name="Garcia De Viedma D."/>
            <person name="Milagro-Beamonte A."/>
            <person name="Burillo N."/>
            <person name="Sanz S."/>
            <person name="Lopez-Calleja A.I."/>
            <person name="Penas-Utrilla D."/>
            <person name="Guardingo M."/>
            <person name="Garcia M.J."/>
            <person name="Vinuelas-Bayon J."/>
        </authorList>
    </citation>
    <scope>NUCLEOTIDE SEQUENCE [LARGE SCALE GENOMIC DNA]</scope>
    <source>
        <strain evidence="2">HUMS_12744610</strain>
    </source>
</reference>
<accession>A0ABV4C0S4</accession>
<dbReference type="EMBL" id="JBGEDP010000001">
    <property type="protein sequence ID" value="MEY8014895.1"/>
    <property type="molecule type" value="Genomic_DNA"/>
</dbReference>
<dbReference type="RefSeq" id="WP_369737317.1">
    <property type="nucleotide sequence ID" value="NZ_JBGEDP010000001.1"/>
</dbReference>
<gene>
    <name evidence="1" type="ORF">AB8998_07690</name>
</gene>
<comment type="caution">
    <text evidence="1">The sequence shown here is derived from an EMBL/GenBank/DDBJ whole genome shotgun (WGS) entry which is preliminary data.</text>
</comment>
<evidence type="ECO:0000313" key="2">
    <source>
        <dbReference type="Proteomes" id="UP001564760"/>
    </source>
</evidence>
<sequence>MPNDTGVTPWVAASIRAGEMRSALPAPVLNGASAAGNVRDGAEPDEQATTVASTVAAATGHPALRPTRMAYQEKLSSK</sequence>
<evidence type="ECO:0000313" key="1">
    <source>
        <dbReference type="EMBL" id="MEY8014895.1"/>
    </source>
</evidence>
<name>A0ABV4C0S4_9MYCO</name>
<keyword evidence="2" id="KW-1185">Reference proteome</keyword>
<proteinExistence type="predicted"/>
<organism evidence="1 2">
    <name type="scientific">Mycobacterium servetii</name>
    <dbReference type="NCBI Taxonomy" id="3237418"/>
    <lineage>
        <taxon>Bacteria</taxon>
        <taxon>Bacillati</taxon>
        <taxon>Actinomycetota</taxon>
        <taxon>Actinomycetes</taxon>
        <taxon>Mycobacteriales</taxon>
        <taxon>Mycobacteriaceae</taxon>
        <taxon>Mycobacterium</taxon>
    </lineage>
</organism>